<comment type="caution">
    <text evidence="1">The sequence shown here is derived from an EMBL/GenBank/DDBJ whole genome shotgun (WGS) entry which is preliminary data.</text>
</comment>
<dbReference type="Pfam" id="PF02810">
    <property type="entry name" value="SEC-C"/>
    <property type="match status" value="1"/>
</dbReference>
<dbReference type="Proteomes" id="UP000585258">
    <property type="component" value="Unassembled WGS sequence"/>
</dbReference>
<protein>
    <submittedName>
        <fullName evidence="1">SEC-C domain-containing protein</fullName>
    </submittedName>
</protein>
<evidence type="ECO:0000313" key="1">
    <source>
        <dbReference type="EMBL" id="MBB6715373.1"/>
    </source>
</evidence>
<evidence type="ECO:0000313" key="2">
    <source>
        <dbReference type="Proteomes" id="UP000585258"/>
    </source>
</evidence>
<dbReference type="EMBL" id="JACKWY010000006">
    <property type="protein sequence ID" value="MBB6715373.1"/>
    <property type="molecule type" value="Genomic_DNA"/>
</dbReference>
<sequence>MNKVGRNDPCLCGSGEKYKKCCMSKNNNAEIAHYSSNYEGIKEDFIKNGINIKKPGFYNELNFLGIEKAYSSYLNNYARYIQTKDYTEDYIEKARKEIPLIASLLYKELVKGGRMGACIDASMVFSKILEMEGYWNYIAKGSLTIEYPPESNIPKGYFWQYGSNQKISAGHAWIVAPPFAVIDITIKQQIYKKGEEKYLPELILEENTQIITAEVKDIISPEVIYYLKCQGLKQSEMLQYVSSEVNNILKIFPSLEVECEKSLLGYITTAFGAPIEELEHIKSLDLNGMYGIDIYKELIVPELKKIRKCI</sequence>
<dbReference type="InterPro" id="IPR004027">
    <property type="entry name" value="SEC_C_motif"/>
</dbReference>
<organism evidence="1 2">
    <name type="scientific">Clostridium gasigenes</name>
    <dbReference type="NCBI Taxonomy" id="94869"/>
    <lineage>
        <taxon>Bacteria</taxon>
        <taxon>Bacillati</taxon>
        <taxon>Bacillota</taxon>
        <taxon>Clostridia</taxon>
        <taxon>Eubacteriales</taxon>
        <taxon>Clostridiaceae</taxon>
        <taxon>Clostridium</taxon>
    </lineage>
</organism>
<dbReference type="SUPFAM" id="SSF103642">
    <property type="entry name" value="Sec-C motif"/>
    <property type="match status" value="1"/>
</dbReference>
<reference evidence="1 2" key="1">
    <citation type="submission" date="2020-08" db="EMBL/GenBank/DDBJ databases">
        <title>Clostridia isolated from Swiss meat.</title>
        <authorList>
            <person name="Wambui J."/>
            <person name="Stevens M.J.A."/>
            <person name="Stephan R."/>
        </authorList>
    </citation>
    <scope>NUCLEOTIDE SEQUENCE [LARGE SCALE GENOMIC DNA]</scope>
    <source>
        <strain evidence="1 2">CM001</strain>
    </source>
</reference>
<accession>A0A7X0SFF6</accession>
<dbReference type="RefSeq" id="WP_185164676.1">
    <property type="nucleotide sequence ID" value="NZ_JACKWY010000006.1"/>
</dbReference>
<gene>
    <name evidence="1" type="ORF">H7E68_11705</name>
</gene>
<name>A0A7X0SFF6_9CLOT</name>
<dbReference type="Gene3D" id="3.10.450.50">
    <property type="match status" value="1"/>
</dbReference>
<dbReference type="AlphaFoldDB" id="A0A7X0SFF6"/>
<proteinExistence type="predicted"/>